<evidence type="ECO:0000313" key="1">
    <source>
        <dbReference type="EMBL" id="KAG6484943.1"/>
    </source>
</evidence>
<proteinExistence type="predicted"/>
<dbReference type="AlphaFoldDB" id="A0A8J5FG53"/>
<dbReference type="Proteomes" id="UP000734854">
    <property type="component" value="Unassembled WGS sequence"/>
</dbReference>
<comment type="caution">
    <text evidence="1">The sequence shown here is derived from an EMBL/GenBank/DDBJ whole genome shotgun (WGS) entry which is preliminary data.</text>
</comment>
<dbReference type="EMBL" id="JACMSC010000015">
    <property type="protein sequence ID" value="KAG6484943.1"/>
    <property type="molecule type" value="Genomic_DNA"/>
</dbReference>
<sequence>MGAEGDNDRIDLLLCEVSKKDITEVIAVGREKFALRICSFGRCCSNCRSIERRWGWRWSCSSGGETGEGRKGRGEGGIRRRHGFQLVRLSNALLRIDQ</sequence>
<protein>
    <submittedName>
        <fullName evidence="1">Uncharacterized protein</fullName>
    </submittedName>
</protein>
<keyword evidence="2" id="KW-1185">Reference proteome</keyword>
<evidence type="ECO:0000313" key="2">
    <source>
        <dbReference type="Proteomes" id="UP000734854"/>
    </source>
</evidence>
<reference evidence="1 2" key="1">
    <citation type="submission" date="2020-08" db="EMBL/GenBank/DDBJ databases">
        <title>Plant Genome Project.</title>
        <authorList>
            <person name="Zhang R.-G."/>
        </authorList>
    </citation>
    <scope>NUCLEOTIDE SEQUENCE [LARGE SCALE GENOMIC DNA]</scope>
    <source>
        <tissue evidence="1">Rhizome</tissue>
    </source>
</reference>
<organism evidence="1 2">
    <name type="scientific">Zingiber officinale</name>
    <name type="common">Ginger</name>
    <name type="synonym">Amomum zingiber</name>
    <dbReference type="NCBI Taxonomy" id="94328"/>
    <lineage>
        <taxon>Eukaryota</taxon>
        <taxon>Viridiplantae</taxon>
        <taxon>Streptophyta</taxon>
        <taxon>Embryophyta</taxon>
        <taxon>Tracheophyta</taxon>
        <taxon>Spermatophyta</taxon>
        <taxon>Magnoliopsida</taxon>
        <taxon>Liliopsida</taxon>
        <taxon>Zingiberales</taxon>
        <taxon>Zingiberaceae</taxon>
        <taxon>Zingiber</taxon>
    </lineage>
</organism>
<gene>
    <name evidence="1" type="ORF">ZIOFF_053468</name>
</gene>
<accession>A0A8J5FG53</accession>
<name>A0A8J5FG53_ZINOF</name>